<dbReference type="Gene3D" id="3.20.20.140">
    <property type="entry name" value="Metal-dependent hydrolases"/>
    <property type="match status" value="1"/>
</dbReference>
<evidence type="ECO:0000313" key="11">
    <source>
        <dbReference type="Proteomes" id="UP000675379"/>
    </source>
</evidence>
<keyword evidence="5 8" id="KW-0378">Hydrolase</keyword>
<evidence type="ECO:0000313" key="10">
    <source>
        <dbReference type="EMBL" id="MBR0575521.1"/>
    </source>
</evidence>
<comment type="pathway">
    <text evidence="1 8">Amino-acid biosynthesis; L-histidine biosynthesis; L-histidine from 5-phospho-alpha-D-ribose 1-diphosphate: step 8/9.</text>
</comment>
<dbReference type="GO" id="GO:0005737">
    <property type="term" value="C:cytoplasm"/>
    <property type="evidence" value="ECO:0007669"/>
    <property type="project" value="TreeGrafter"/>
</dbReference>
<gene>
    <name evidence="10" type="ORF">KCG48_04110</name>
</gene>
<dbReference type="EMBL" id="JAGSCS010000003">
    <property type="protein sequence ID" value="MBR0575521.1"/>
    <property type="molecule type" value="Genomic_DNA"/>
</dbReference>
<organism evidence="10 11">
    <name type="scientific">Proteiniclasticum sediminis</name>
    <dbReference type="NCBI Taxonomy" id="2804028"/>
    <lineage>
        <taxon>Bacteria</taxon>
        <taxon>Bacillati</taxon>
        <taxon>Bacillota</taxon>
        <taxon>Clostridia</taxon>
        <taxon>Eubacteriales</taxon>
        <taxon>Clostridiaceae</taxon>
        <taxon>Proteiniclasticum</taxon>
    </lineage>
</organism>
<keyword evidence="4 8" id="KW-0028">Amino-acid biosynthesis</keyword>
<dbReference type="PANTHER" id="PTHR21039">
    <property type="entry name" value="HISTIDINOL PHOSPHATASE-RELATED"/>
    <property type="match status" value="1"/>
</dbReference>
<dbReference type="GO" id="GO:0004401">
    <property type="term" value="F:histidinol-phosphatase activity"/>
    <property type="evidence" value="ECO:0007669"/>
    <property type="project" value="UniProtKB-UniRule"/>
</dbReference>
<dbReference type="SUPFAM" id="SSF89550">
    <property type="entry name" value="PHP domain-like"/>
    <property type="match status" value="1"/>
</dbReference>
<evidence type="ECO:0000256" key="6">
    <source>
        <dbReference type="ARBA" id="ARBA00023102"/>
    </source>
</evidence>
<comment type="caution">
    <text evidence="10">The sequence shown here is derived from an EMBL/GenBank/DDBJ whole genome shotgun (WGS) entry which is preliminary data.</text>
</comment>
<proteinExistence type="inferred from homology"/>
<dbReference type="Pfam" id="PF02811">
    <property type="entry name" value="PHP"/>
    <property type="match status" value="1"/>
</dbReference>
<dbReference type="InterPro" id="IPR016195">
    <property type="entry name" value="Pol/histidinol_Pase-like"/>
</dbReference>
<dbReference type="RefSeq" id="WP_211800039.1">
    <property type="nucleotide sequence ID" value="NZ_JAGSCS010000003.1"/>
</dbReference>
<reference evidence="10" key="1">
    <citation type="submission" date="2021-04" db="EMBL/GenBank/DDBJ databases">
        <title>Proteiniclasticum sedimins sp. nov., an obligate anaerobic bacterium isolated from anaerobic sludge.</title>
        <authorList>
            <person name="Liu J."/>
        </authorList>
    </citation>
    <scope>NUCLEOTIDE SEQUENCE</scope>
    <source>
        <strain evidence="10">BAD-10</strain>
    </source>
</reference>
<evidence type="ECO:0000256" key="2">
    <source>
        <dbReference type="ARBA" id="ARBA00009152"/>
    </source>
</evidence>
<sequence>MIFDTHLHTEFSFDSAEKLEAVLASAKQKNLGVITTEHKDLNYLEAVGFPIDFNVDDYFKAYAPYRSENYLLGIELGLDRGYTAENRRIALGYDFDLVIGSLHTMAGQNLSSRRFFQGMEAGNFYRQYLTYAKEMVEENPYIQSLAHLDYPSRYAPFPELFVEDYPEEFQGLFEALLAADVTLEVNLKRPLEGEVGRSFRSIFTGYQKAGGRFVTLASDAHIAEDIGRNFEDALKLMEEIGLKVCYYKKRERIISER</sequence>
<comment type="catalytic activity">
    <reaction evidence="7 8">
        <text>L-histidinol phosphate + H2O = L-histidinol + phosphate</text>
        <dbReference type="Rhea" id="RHEA:14465"/>
        <dbReference type="ChEBI" id="CHEBI:15377"/>
        <dbReference type="ChEBI" id="CHEBI:43474"/>
        <dbReference type="ChEBI" id="CHEBI:57699"/>
        <dbReference type="ChEBI" id="CHEBI:57980"/>
        <dbReference type="EC" id="3.1.3.15"/>
    </reaction>
</comment>
<keyword evidence="6 8" id="KW-0368">Histidine biosynthesis</keyword>
<accession>A0A941CMQ9</accession>
<evidence type="ECO:0000256" key="8">
    <source>
        <dbReference type="RuleBase" id="RU366003"/>
    </source>
</evidence>
<dbReference type="GO" id="GO:0000105">
    <property type="term" value="P:L-histidine biosynthetic process"/>
    <property type="evidence" value="ECO:0007669"/>
    <property type="project" value="UniProtKB-UniRule"/>
</dbReference>
<feature type="domain" description="PHP" evidence="9">
    <location>
        <begin position="4"/>
        <end position="186"/>
    </location>
</feature>
<dbReference type="Proteomes" id="UP000675379">
    <property type="component" value="Unassembled WGS sequence"/>
</dbReference>
<dbReference type="InterPro" id="IPR010140">
    <property type="entry name" value="Histidinol_P_phosphatase_HisJ"/>
</dbReference>
<evidence type="ECO:0000256" key="3">
    <source>
        <dbReference type="ARBA" id="ARBA00013085"/>
    </source>
</evidence>
<evidence type="ECO:0000256" key="1">
    <source>
        <dbReference type="ARBA" id="ARBA00004970"/>
    </source>
</evidence>
<name>A0A941CMQ9_9CLOT</name>
<protein>
    <recommendedName>
        <fullName evidence="3 8">Histidinol-phosphatase</fullName>
        <shortName evidence="8">HolPase</shortName>
        <ecNumber evidence="3 8">3.1.3.15</ecNumber>
    </recommendedName>
</protein>
<comment type="similarity">
    <text evidence="2 8">Belongs to the PHP hydrolase family. HisK subfamily.</text>
</comment>
<evidence type="ECO:0000256" key="7">
    <source>
        <dbReference type="ARBA" id="ARBA00049158"/>
    </source>
</evidence>
<dbReference type="AlphaFoldDB" id="A0A941CMQ9"/>
<dbReference type="PANTHER" id="PTHR21039:SF0">
    <property type="entry name" value="HISTIDINOL-PHOSPHATASE"/>
    <property type="match status" value="1"/>
</dbReference>
<dbReference type="EC" id="3.1.3.15" evidence="3 8"/>
<evidence type="ECO:0000256" key="4">
    <source>
        <dbReference type="ARBA" id="ARBA00022605"/>
    </source>
</evidence>
<dbReference type="InterPro" id="IPR004013">
    <property type="entry name" value="PHP_dom"/>
</dbReference>
<evidence type="ECO:0000256" key="5">
    <source>
        <dbReference type="ARBA" id="ARBA00022801"/>
    </source>
</evidence>
<keyword evidence="11" id="KW-1185">Reference proteome</keyword>
<evidence type="ECO:0000259" key="9">
    <source>
        <dbReference type="Pfam" id="PF02811"/>
    </source>
</evidence>